<feature type="domain" description="DUF6852" evidence="2">
    <location>
        <begin position="51"/>
        <end position="119"/>
    </location>
</feature>
<dbReference type="EMBL" id="ADLD01000013">
    <property type="protein sequence ID" value="EHB91684.1"/>
    <property type="molecule type" value="Genomic_DNA"/>
</dbReference>
<dbReference type="InterPro" id="IPR049281">
    <property type="entry name" value="BVU_3817-like_C_sf"/>
</dbReference>
<dbReference type="GeneID" id="92815237"/>
<dbReference type="eggNOG" id="ENOG502ZPSM">
    <property type="taxonomic scope" value="Bacteria"/>
</dbReference>
<dbReference type="OrthoDB" id="675198at2"/>
<dbReference type="STRING" id="742725.HMPREF9450_01733"/>
<gene>
    <name evidence="3" type="ORF">HMPREF9450_01733</name>
</gene>
<evidence type="ECO:0000259" key="2">
    <source>
        <dbReference type="Pfam" id="PF21186"/>
    </source>
</evidence>
<dbReference type="Proteomes" id="UP000006008">
    <property type="component" value="Unassembled WGS sequence"/>
</dbReference>
<proteinExistence type="predicted"/>
<sequence>MNLKEVLAISGQSGLFKFVAQSKNGVIVESLTDGKRSNASGSAKVSALGEIAIYTETDDLPLAQVFENIYKHTAGKEAISPKASPEELKKFFAAVLPEYDRERVHVSDIKKVVAWYNLLIGIGMTDFKIEEENKENEKEA</sequence>
<evidence type="ECO:0000313" key="3">
    <source>
        <dbReference type="EMBL" id="EHB91684.1"/>
    </source>
</evidence>
<protein>
    <submittedName>
        <fullName evidence="3">Uncharacterized protein</fullName>
    </submittedName>
</protein>
<organism evidence="3 4">
    <name type="scientific">Alistipes indistinctus YIT 12060</name>
    <dbReference type="NCBI Taxonomy" id="742725"/>
    <lineage>
        <taxon>Bacteria</taxon>
        <taxon>Pseudomonadati</taxon>
        <taxon>Bacteroidota</taxon>
        <taxon>Bacteroidia</taxon>
        <taxon>Bacteroidales</taxon>
        <taxon>Rikenellaceae</taxon>
        <taxon>Alistipes</taxon>
    </lineage>
</organism>
<dbReference type="Pfam" id="PF21186">
    <property type="entry name" value="DUF6852"/>
    <property type="match status" value="1"/>
</dbReference>
<feature type="domain" description="DUF5606" evidence="1">
    <location>
        <begin position="3"/>
        <end position="48"/>
    </location>
</feature>
<dbReference type="HOGENOM" id="CLU_118060_1_0_10"/>
<dbReference type="RefSeq" id="WP_009134539.1">
    <property type="nucleotide sequence ID" value="NZ_CP102250.1"/>
</dbReference>
<comment type="caution">
    <text evidence="3">The sequence shown here is derived from an EMBL/GenBank/DDBJ whole genome shotgun (WGS) entry which is preliminary data.</text>
</comment>
<keyword evidence="4" id="KW-1185">Reference proteome</keyword>
<dbReference type="AlphaFoldDB" id="G5HAR8"/>
<reference evidence="3 4" key="1">
    <citation type="submission" date="2011-08" db="EMBL/GenBank/DDBJ databases">
        <title>The Genome Sequence of Alistipes indistinctus YIT 12060.</title>
        <authorList>
            <consortium name="The Broad Institute Genome Sequencing Platform"/>
            <person name="Earl A."/>
            <person name="Ward D."/>
            <person name="Feldgarden M."/>
            <person name="Gevers D."/>
            <person name="Morotomi M."/>
            <person name="Young S.K."/>
            <person name="Zeng Q."/>
            <person name="Gargeya S."/>
            <person name="Fitzgerald M."/>
            <person name="Haas B."/>
            <person name="Abouelleil A."/>
            <person name="Alvarado L."/>
            <person name="Arachchi H.M."/>
            <person name="Berlin A."/>
            <person name="Brown A."/>
            <person name="Chapman S.B."/>
            <person name="Chen Z."/>
            <person name="Dunbar C."/>
            <person name="Freedman E."/>
            <person name="Gearin G."/>
            <person name="Gellesch M."/>
            <person name="Goldberg J."/>
            <person name="Griggs A."/>
            <person name="Gujja S."/>
            <person name="Heiman D."/>
            <person name="Howarth C."/>
            <person name="Larson L."/>
            <person name="Lui A."/>
            <person name="MacDonald P.J.P."/>
            <person name="Montmayeur A."/>
            <person name="Murphy C."/>
            <person name="Neiman D."/>
            <person name="Pearson M."/>
            <person name="Priest M."/>
            <person name="Roberts A."/>
            <person name="Saif S."/>
            <person name="Shea T."/>
            <person name="Shenoy N."/>
            <person name="Sisk P."/>
            <person name="Stolte C."/>
            <person name="Sykes S."/>
            <person name="Wortman J."/>
            <person name="Nusbaum C."/>
            <person name="Birren B."/>
        </authorList>
    </citation>
    <scope>NUCLEOTIDE SEQUENCE [LARGE SCALE GENOMIC DNA]</scope>
    <source>
        <strain evidence="3 4">YIT 12060</strain>
    </source>
</reference>
<evidence type="ECO:0000259" key="1">
    <source>
        <dbReference type="Pfam" id="PF18347"/>
    </source>
</evidence>
<dbReference type="InterPro" id="IPR049280">
    <property type="entry name" value="DUF6852"/>
</dbReference>
<dbReference type="InterPro" id="IPR049282">
    <property type="entry name" value="BVU_3817_N_sf"/>
</dbReference>
<dbReference type="Pfam" id="PF18347">
    <property type="entry name" value="DUF5606"/>
    <property type="match status" value="1"/>
</dbReference>
<evidence type="ECO:0000313" key="4">
    <source>
        <dbReference type="Proteomes" id="UP000006008"/>
    </source>
</evidence>
<accession>G5HAR8</accession>
<dbReference type="Gene3D" id="1.10.10.1650">
    <property type="match status" value="1"/>
</dbReference>
<dbReference type="InterPro" id="IPR041218">
    <property type="entry name" value="DUF5606"/>
</dbReference>
<dbReference type="Gene3D" id="2.30.30.730">
    <property type="match status" value="1"/>
</dbReference>
<dbReference type="PATRIC" id="fig|742725.3.peg.1828"/>
<name>G5HAR8_9BACT</name>